<reference evidence="1" key="2">
    <citation type="submission" date="2015-03" db="UniProtKB">
        <authorList>
            <consortium name="EnsemblPlants"/>
        </authorList>
    </citation>
    <scope>IDENTIFICATION</scope>
</reference>
<proteinExistence type="predicted"/>
<organism evidence="1">
    <name type="scientific">Oryza barthii</name>
    <dbReference type="NCBI Taxonomy" id="65489"/>
    <lineage>
        <taxon>Eukaryota</taxon>
        <taxon>Viridiplantae</taxon>
        <taxon>Streptophyta</taxon>
        <taxon>Embryophyta</taxon>
        <taxon>Tracheophyta</taxon>
        <taxon>Spermatophyta</taxon>
        <taxon>Magnoliopsida</taxon>
        <taxon>Liliopsida</taxon>
        <taxon>Poales</taxon>
        <taxon>Poaceae</taxon>
        <taxon>BOP clade</taxon>
        <taxon>Oryzoideae</taxon>
        <taxon>Oryzeae</taxon>
        <taxon>Oryzinae</taxon>
        <taxon>Oryza</taxon>
    </lineage>
</organism>
<evidence type="ECO:0000313" key="2">
    <source>
        <dbReference type="Proteomes" id="UP000026960"/>
    </source>
</evidence>
<sequence length="105" mass="11477">MCSMLPIVSTSAKNSFFPCLAPSRRFTATLSSPIFPSKTDPNPPSPSFLLKSSVHSLNFSKENRVGIPGNISKSNSSSSSWVRSRGSNLYLEVSGRVVMNSFRLY</sequence>
<keyword evidence="2" id="KW-1185">Reference proteome</keyword>
<evidence type="ECO:0000313" key="1">
    <source>
        <dbReference type="EnsemblPlants" id="OBART04G06940.1"/>
    </source>
</evidence>
<protein>
    <submittedName>
        <fullName evidence="1">Uncharacterized protein</fullName>
    </submittedName>
</protein>
<dbReference type="AlphaFoldDB" id="A0A0D3FTZ5"/>
<dbReference type="EnsemblPlants" id="OBART04G06940.1">
    <property type="protein sequence ID" value="OBART04G06940.1"/>
    <property type="gene ID" value="OBART04G06940"/>
</dbReference>
<accession>A0A0D3FTZ5</accession>
<dbReference type="HOGENOM" id="CLU_2240702_0_0_1"/>
<name>A0A0D3FTZ5_9ORYZ</name>
<dbReference type="Proteomes" id="UP000026960">
    <property type="component" value="Chromosome 4"/>
</dbReference>
<dbReference type="Gramene" id="OBART04G06940.1">
    <property type="protein sequence ID" value="OBART04G06940.1"/>
    <property type="gene ID" value="OBART04G06940"/>
</dbReference>
<reference evidence="1" key="1">
    <citation type="journal article" date="2009" name="Rice">
        <title>De Novo Next Generation Sequencing of Plant Genomes.</title>
        <authorList>
            <person name="Rounsley S."/>
            <person name="Marri P.R."/>
            <person name="Yu Y."/>
            <person name="He R."/>
            <person name="Sisneros N."/>
            <person name="Goicoechea J.L."/>
            <person name="Lee S.J."/>
            <person name="Angelova A."/>
            <person name="Kudrna D."/>
            <person name="Luo M."/>
            <person name="Affourtit J."/>
            <person name="Desany B."/>
            <person name="Knight J."/>
            <person name="Niazi F."/>
            <person name="Egholm M."/>
            <person name="Wing R.A."/>
        </authorList>
    </citation>
    <scope>NUCLEOTIDE SEQUENCE [LARGE SCALE GENOMIC DNA]</scope>
    <source>
        <strain evidence="1">cv. IRGC 105608</strain>
    </source>
</reference>